<feature type="domain" description="SET" evidence="5">
    <location>
        <begin position="177"/>
        <end position="271"/>
    </location>
</feature>
<dbReference type="SMART" id="SM00317">
    <property type="entry name" value="SET"/>
    <property type="match status" value="1"/>
</dbReference>
<evidence type="ECO:0000256" key="1">
    <source>
        <dbReference type="ARBA" id="ARBA00022723"/>
    </source>
</evidence>
<dbReference type="InterPro" id="IPR001214">
    <property type="entry name" value="SET_dom"/>
</dbReference>
<evidence type="ECO:0000256" key="2">
    <source>
        <dbReference type="ARBA" id="ARBA00022771"/>
    </source>
</evidence>
<evidence type="ECO:0008006" key="9">
    <source>
        <dbReference type="Google" id="ProtNLM"/>
    </source>
</evidence>
<feature type="domain" description="MYND-type" evidence="6">
    <location>
        <begin position="52"/>
        <end position="118"/>
    </location>
</feature>
<keyword evidence="2 4" id="KW-0863">Zinc-finger</keyword>
<protein>
    <recommendedName>
        <fullName evidence="9">Suppressor of anucleate metulae protein B</fullName>
    </recommendedName>
</protein>
<evidence type="ECO:0000256" key="3">
    <source>
        <dbReference type="ARBA" id="ARBA00022833"/>
    </source>
</evidence>
<dbReference type="EMBL" id="JAKWBI020000253">
    <property type="protein sequence ID" value="KAJ2897869.1"/>
    <property type="molecule type" value="Genomic_DNA"/>
</dbReference>
<evidence type="ECO:0000259" key="5">
    <source>
        <dbReference type="PROSITE" id="PS50280"/>
    </source>
</evidence>
<keyword evidence="1" id="KW-0479">Metal-binding</keyword>
<name>A0AAD5RMN8_9PEZI</name>
<gene>
    <name evidence="7" type="ORF">MKZ38_004328</name>
</gene>
<dbReference type="GO" id="GO:0008270">
    <property type="term" value="F:zinc ion binding"/>
    <property type="evidence" value="ECO:0007669"/>
    <property type="project" value="UniProtKB-KW"/>
</dbReference>
<proteinExistence type="predicted"/>
<evidence type="ECO:0000313" key="7">
    <source>
        <dbReference type="EMBL" id="KAJ2897869.1"/>
    </source>
</evidence>
<dbReference type="PROSITE" id="PS50865">
    <property type="entry name" value="ZF_MYND_2"/>
    <property type="match status" value="1"/>
</dbReference>
<evidence type="ECO:0000313" key="8">
    <source>
        <dbReference type="Proteomes" id="UP001201980"/>
    </source>
</evidence>
<dbReference type="PROSITE" id="PS50280">
    <property type="entry name" value="SET"/>
    <property type="match status" value="1"/>
</dbReference>
<comment type="caution">
    <text evidence="7">The sequence shown here is derived from an EMBL/GenBank/DDBJ whole genome shotgun (WGS) entry which is preliminary data.</text>
</comment>
<dbReference type="Gene3D" id="2.170.270.10">
    <property type="entry name" value="SET domain"/>
    <property type="match status" value="1"/>
</dbReference>
<dbReference type="PANTHER" id="PTHR12197">
    <property type="entry name" value="HISTONE-LYSINE N-METHYLTRANSFERASE SMYD"/>
    <property type="match status" value="1"/>
</dbReference>
<dbReference type="SUPFAM" id="SSF82199">
    <property type="entry name" value="SET domain"/>
    <property type="match status" value="1"/>
</dbReference>
<dbReference type="CDD" id="cd20071">
    <property type="entry name" value="SET_SMYD"/>
    <property type="match status" value="1"/>
</dbReference>
<dbReference type="InterPro" id="IPR046341">
    <property type="entry name" value="SET_dom_sf"/>
</dbReference>
<dbReference type="GO" id="GO:0005634">
    <property type="term" value="C:nucleus"/>
    <property type="evidence" value="ECO:0007669"/>
    <property type="project" value="TreeGrafter"/>
</dbReference>
<dbReference type="SUPFAM" id="SSF144232">
    <property type="entry name" value="HIT/MYND zinc finger-like"/>
    <property type="match status" value="1"/>
</dbReference>
<evidence type="ECO:0000259" key="6">
    <source>
        <dbReference type="PROSITE" id="PS50865"/>
    </source>
</evidence>
<dbReference type="Proteomes" id="UP001201980">
    <property type="component" value="Unassembled WGS sequence"/>
</dbReference>
<dbReference type="Pfam" id="PF01753">
    <property type="entry name" value="zf-MYND"/>
    <property type="match status" value="1"/>
</dbReference>
<dbReference type="Gene3D" id="1.10.220.160">
    <property type="match status" value="1"/>
</dbReference>
<dbReference type="InterPro" id="IPR050869">
    <property type="entry name" value="H3K4_H4K5_MeTrfase"/>
</dbReference>
<dbReference type="Gene3D" id="6.10.140.2220">
    <property type="match status" value="1"/>
</dbReference>
<dbReference type="PANTHER" id="PTHR12197:SF251">
    <property type="entry name" value="EG:BACR7C10.4 PROTEIN"/>
    <property type="match status" value="1"/>
</dbReference>
<dbReference type="InterPro" id="IPR002893">
    <property type="entry name" value="Znf_MYND"/>
</dbReference>
<organism evidence="7 8">
    <name type="scientific">Zalerion maritima</name>
    <dbReference type="NCBI Taxonomy" id="339359"/>
    <lineage>
        <taxon>Eukaryota</taxon>
        <taxon>Fungi</taxon>
        <taxon>Dikarya</taxon>
        <taxon>Ascomycota</taxon>
        <taxon>Pezizomycotina</taxon>
        <taxon>Sordariomycetes</taxon>
        <taxon>Lulworthiomycetidae</taxon>
        <taxon>Lulworthiales</taxon>
        <taxon>Lulworthiaceae</taxon>
        <taxon>Zalerion</taxon>
    </lineage>
</organism>
<evidence type="ECO:0000256" key="4">
    <source>
        <dbReference type="PROSITE-ProRule" id="PRU00134"/>
    </source>
</evidence>
<dbReference type="Pfam" id="PF00856">
    <property type="entry name" value="SET"/>
    <property type="match status" value="1"/>
</dbReference>
<accession>A0AAD5RMN8</accession>
<reference evidence="7" key="1">
    <citation type="submission" date="2022-07" db="EMBL/GenBank/DDBJ databases">
        <title>Draft genome sequence of Zalerion maritima ATCC 34329, a (micro)plastics degrading marine fungus.</title>
        <authorList>
            <person name="Paco A."/>
            <person name="Goncalves M.F.M."/>
            <person name="Rocha-Santos T.A.P."/>
            <person name="Alves A."/>
        </authorList>
    </citation>
    <scope>NUCLEOTIDE SEQUENCE</scope>
    <source>
        <strain evidence="7">ATCC 34329</strain>
    </source>
</reference>
<keyword evidence="3" id="KW-0862">Zinc</keyword>
<dbReference type="AlphaFoldDB" id="A0AAD5RMN8"/>
<sequence>MAQSYIQVSGDKADQAGRHLTSSKAFVPGDLIVSFSNPLIALPDSPHLLQVCSNCLSLPHVASDPSVQGRLALPSASDPGMQLPNSKLVKACTGCGKLSYCSKACQRADWKRIHKAECKVFSRVGKEQEGKTLPTPVRAALQVMLRWTEMKDLFEGLEGHVKAFQGDGKPYADITVQALAVTEYAQLAGKDGWGVDWWAEVVKGVLCKIQTNAFHRLDLDFGQDGIFLDPTLAMVNHSCVPNAFVYFMGRNACLKAERPIEKGEEVTISYIDYTHPKYYRLENLKSYHFVCSCPRCSGNLDSYEVCKSGPSIQLNSLSLQPDISKYKSPPSSKVVSKTSITNIHRNFHAGVSPDDTGATPMSYLSTHWKACKPLVDAKLYATQPLPQIFSETVSQCSSATRYAHALCIAAFQATMVEPYLYPHPFAQSRLKTCLAIAKLLVNIVFDESDRPGAWYNKDVPFHYRLRSTFKTDIDPILLTQAMLIVVAHYGEMAHDPQWNVAIEARGILKQFEGREDREQLTTGLLEWERDPQGQTGKGIFDFMIGKPLGLLSSFAMEVMEYELGKNFPQPSPEIH</sequence>
<keyword evidence="8" id="KW-1185">Reference proteome</keyword>